<dbReference type="EMBL" id="JASBWT010000007">
    <property type="protein sequence ID" value="KAJ9103174.1"/>
    <property type="molecule type" value="Genomic_DNA"/>
</dbReference>
<evidence type="ECO:0000313" key="1">
    <source>
        <dbReference type="EMBL" id="KAJ9103174.1"/>
    </source>
</evidence>
<keyword evidence="2" id="KW-1185">Reference proteome</keyword>
<sequence length="339" mass="36606">MSTNAPGITPRRAPRTTSKTPPTTAGGRTSSFGPRKSSWTTNAKAEATVAAHTGSPAAKRKTGGKASQPASKKVTKTALSTVARRGHSPNVVDRPSSPLLNVQDEFANLHPDFRPPTAETTSAGSADGEEETEVQRLRRMLKQREQEALRHQQEKEEAQAQLSMVQRSQVDQPARVPVYRAPVKRMRRPTRQDEYVDAPMKEILGLGIVGLDKVADAILIHARRTLYQWVMATTHRVIWDGYAAKEDKYRFDQDGSWSSIGEIKRNNLLKRTQTDIWDIVPTTAASVIGRNSVAPPALRAARASLTSSAIADDDESEGGTMSAAGGGEDSGSGSGDEAG</sequence>
<evidence type="ECO:0000313" key="2">
    <source>
        <dbReference type="Proteomes" id="UP001227268"/>
    </source>
</evidence>
<dbReference type="Proteomes" id="UP001227268">
    <property type="component" value="Unassembled WGS sequence"/>
</dbReference>
<organism evidence="1 2">
    <name type="scientific">Naganishia friedmannii</name>
    <dbReference type="NCBI Taxonomy" id="89922"/>
    <lineage>
        <taxon>Eukaryota</taxon>
        <taxon>Fungi</taxon>
        <taxon>Dikarya</taxon>
        <taxon>Basidiomycota</taxon>
        <taxon>Agaricomycotina</taxon>
        <taxon>Tremellomycetes</taxon>
        <taxon>Filobasidiales</taxon>
        <taxon>Filobasidiaceae</taxon>
        <taxon>Naganishia</taxon>
    </lineage>
</organism>
<reference evidence="1" key="1">
    <citation type="submission" date="2023-04" db="EMBL/GenBank/DDBJ databases">
        <title>Draft Genome sequencing of Naganishia species isolated from polar environments using Oxford Nanopore Technology.</title>
        <authorList>
            <person name="Leo P."/>
            <person name="Venkateswaran K."/>
        </authorList>
    </citation>
    <scope>NUCLEOTIDE SEQUENCE</scope>
    <source>
        <strain evidence="1">MNA-CCFEE 5423</strain>
    </source>
</reference>
<proteinExistence type="predicted"/>
<gene>
    <name evidence="1" type="ORF">QFC21_002596</name>
</gene>
<comment type="caution">
    <text evidence="1">The sequence shown here is derived from an EMBL/GenBank/DDBJ whole genome shotgun (WGS) entry which is preliminary data.</text>
</comment>
<accession>A0ACC2VVT9</accession>
<name>A0ACC2VVT9_9TREE</name>
<protein>
    <submittedName>
        <fullName evidence="1">Uncharacterized protein</fullName>
    </submittedName>
</protein>